<dbReference type="eggNOG" id="KOG0583">
    <property type="taxonomic scope" value="Eukaryota"/>
</dbReference>
<dbReference type="EnsemblProtists" id="EKX37631">
    <property type="protein sequence ID" value="EKX37631"/>
    <property type="gene ID" value="GUITHDRAFT_40834"/>
</dbReference>
<gene>
    <name evidence="2" type="ORF">GUITHDRAFT_40834</name>
</gene>
<sequence>RSREEAKNLSKIQHKNVVSYIGVGEYKKNVAIGMALIVGQSYDDYLQRHGPLPWKAAGEDMRQVMEGMKAVHQLSILHRDLKPSNLMRKANGDMIIVDFGLSKSSTSAITTAVGTLVGTPAYASPEQLHGKAPTAASDVFAIGIILYEALTNRLPF</sequence>
<evidence type="ECO:0000313" key="3">
    <source>
        <dbReference type="EnsemblProtists" id="EKX37631"/>
    </source>
</evidence>
<dbReference type="InterPro" id="IPR000719">
    <property type="entry name" value="Prot_kinase_dom"/>
</dbReference>
<dbReference type="Pfam" id="PF00069">
    <property type="entry name" value="Pkinase"/>
    <property type="match status" value="1"/>
</dbReference>
<dbReference type="AlphaFoldDB" id="L1IMX5"/>
<dbReference type="EMBL" id="JH993057">
    <property type="protein sequence ID" value="EKX37631.1"/>
    <property type="molecule type" value="Genomic_DNA"/>
</dbReference>
<dbReference type="Proteomes" id="UP000011087">
    <property type="component" value="Unassembled WGS sequence"/>
</dbReference>
<accession>L1IMX5</accession>
<reference evidence="3" key="3">
    <citation type="submission" date="2015-06" db="UniProtKB">
        <authorList>
            <consortium name="EnsemblProtists"/>
        </authorList>
    </citation>
    <scope>IDENTIFICATION</scope>
</reference>
<dbReference type="GO" id="GO:0010506">
    <property type="term" value="P:regulation of autophagy"/>
    <property type="evidence" value="ECO:0007669"/>
    <property type="project" value="InterPro"/>
</dbReference>
<dbReference type="PROSITE" id="PS50011">
    <property type="entry name" value="PROTEIN_KINASE_DOM"/>
    <property type="match status" value="1"/>
</dbReference>
<feature type="domain" description="Protein kinase" evidence="1">
    <location>
        <begin position="1"/>
        <end position="156"/>
    </location>
</feature>
<dbReference type="SMART" id="SM00220">
    <property type="entry name" value="S_TKc"/>
    <property type="match status" value="1"/>
</dbReference>
<evidence type="ECO:0000259" key="1">
    <source>
        <dbReference type="PROSITE" id="PS50011"/>
    </source>
</evidence>
<dbReference type="PaxDb" id="55529-EKX37631"/>
<evidence type="ECO:0000313" key="2">
    <source>
        <dbReference type="EMBL" id="EKX37631.1"/>
    </source>
</evidence>
<proteinExistence type="predicted"/>
<name>L1IMX5_GUITC</name>
<dbReference type="GO" id="GO:0005524">
    <property type="term" value="F:ATP binding"/>
    <property type="evidence" value="ECO:0007669"/>
    <property type="project" value="InterPro"/>
</dbReference>
<dbReference type="InterPro" id="IPR011009">
    <property type="entry name" value="Kinase-like_dom_sf"/>
</dbReference>
<dbReference type="HOGENOM" id="CLU_000288_63_23_1"/>
<keyword evidence="4" id="KW-1185">Reference proteome</keyword>
<dbReference type="SUPFAM" id="SSF56112">
    <property type="entry name" value="Protein kinase-like (PK-like)"/>
    <property type="match status" value="1"/>
</dbReference>
<dbReference type="GO" id="GO:0004674">
    <property type="term" value="F:protein serine/threonine kinase activity"/>
    <property type="evidence" value="ECO:0007669"/>
    <property type="project" value="InterPro"/>
</dbReference>
<dbReference type="Gene3D" id="1.10.510.10">
    <property type="entry name" value="Transferase(Phosphotransferase) domain 1"/>
    <property type="match status" value="1"/>
</dbReference>
<reference evidence="4" key="2">
    <citation type="submission" date="2012-11" db="EMBL/GenBank/DDBJ databases">
        <authorList>
            <person name="Kuo A."/>
            <person name="Curtis B.A."/>
            <person name="Tanifuji G."/>
            <person name="Burki F."/>
            <person name="Gruber A."/>
            <person name="Irimia M."/>
            <person name="Maruyama S."/>
            <person name="Arias M.C."/>
            <person name="Ball S.G."/>
            <person name="Gile G.H."/>
            <person name="Hirakawa Y."/>
            <person name="Hopkins J.F."/>
            <person name="Rensing S.A."/>
            <person name="Schmutz J."/>
            <person name="Symeonidi A."/>
            <person name="Elias M."/>
            <person name="Eveleigh R.J."/>
            <person name="Herman E.K."/>
            <person name="Klute M.J."/>
            <person name="Nakayama T."/>
            <person name="Obornik M."/>
            <person name="Reyes-Prieto A."/>
            <person name="Armbrust E.V."/>
            <person name="Aves S.J."/>
            <person name="Beiko R.G."/>
            <person name="Coutinho P."/>
            <person name="Dacks J.B."/>
            <person name="Durnford D.G."/>
            <person name="Fast N.M."/>
            <person name="Green B.R."/>
            <person name="Grisdale C."/>
            <person name="Hempe F."/>
            <person name="Henrissat B."/>
            <person name="Hoppner M.P."/>
            <person name="Ishida K.-I."/>
            <person name="Kim E."/>
            <person name="Koreny L."/>
            <person name="Kroth P.G."/>
            <person name="Liu Y."/>
            <person name="Malik S.-B."/>
            <person name="Maier U.G."/>
            <person name="McRose D."/>
            <person name="Mock T."/>
            <person name="Neilson J.A."/>
            <person name="Onodera N.T."/>
            <person name="Poole A.M."/>
            <person name="Pritham E.J."/>
            <person name="Richards T.A."/>
            <person name="Rocap G."/>
            <person name="Roy S.W."/>
            <person name="Sarai C."/>
            <person name="Schaack S."/>
            <person name="Shirato S."/>
            <person name="Slamovits C.H."/>
            <person name="Spencer D.F."/>
            <person name="Suzuki S."/>
            <person name="Worden A.Z."/>
            <person name="Zauner S."/>
            <person name="Barry K."/>
            <person name="Bell C."/>
            <person name="Bharti A.K."/>
            <person name="Crow J.A."/>
            <person name="Grimwood J."/>
            <person name="Kramer R."/>
            <person name="Lindquist E."/>
            <person name="Lucas S."/>
            <person name="Salamov A."/>
            <person name="McFadden G.I."/>
            <person name="Lane C.E."/>
            <person name="Keeling P.J."/>
            <person name="Gray M.W."/>
            <person name="Grigoriev I.V."/>
            <person name="Archibald J.M."/>
        </authorList>
    </citation>
    <scope>NUCLEOTIDE SEQUENCE</scope>
    <source>
        <strain evidence="4">CCMP2712</strain>
    </source>
</reference>
<dbReference type="CDD" id="cd14014">
    <property type="entry name" value="STKc_PknB_like"/>
    <property type="match status" value="1"/>
</dbReference>
<dbReference type="RefSeq" id="XP_005824611.1">
    <property type="nucleotide sequence ID" value="XM_005824554.1"/>
</dbReference>
<evidence type="ECO:0000313" key="4">
    <source>
        <dbReference type="Proteomes" id="UP000011087"/>
    </source>
</evidence>
<reference evidence="2 4" key="1">
    <citation type="journal article" date="2012" name="Nature">
        <title>Algal genomes reveal evolutionary mosaicism and the fate of nucleomorphs.</title>
        <authorList>
            <consortium name="DOE Joint Genome Institute"/>
            <person name="Curtis B.A."/>
            <person name="Tanifuji G."/>
            <person name="Burki F."/>
            <person name="Gruber A."/>
            <person name="Irimia M."/>
            <person name="Maruyama S."/>
            <person name="Arias M.C."/>
            <person name="Ball S.G."/>
            <person name="Gile G.H."/>
            <person name="Hirakawa Y."/>
            <person name="Hopkins J.F."/>
            <person name="Kuo A."/>
            <person name="Rensing S.A."/>
            <person name="Schmutz J."/>
            <person name="Symeonidi A."/>
            <person name="Elias M."/>
            <person name="Eveleigh R.J."/>
            <person name="Herman E.K."/>
            <person name="Klute M.J."/>
            <person name="Nakayama T."/>
            <person name="Obornik M."/>
            <person name="Reyes-Prieto A."/>
            <person name="Armbrust E.V."/>
            <person name="Aves S.J."/>
            <person name="Beiko R.G."/>
            <person name="Coutinho P."/>
            <person name="Dacks J.B."/>
            <person name="Durnford D.G."/>
            <person name="Fast N.M."/>
            <person name="Green B.R."/>
            <person name="Grisdale C.J."/>
            <person name="Hempel F."/>
            <person name="Henrissat B."/>
            <person name="Hoppner M.P."/>
            <person name="Ishida K."/>
            <person name="Kim E."/>
            <person name="Koreny L."/>
            <person name="Kroth P.G."/>
            <person name="Liu Y."/>
            <person name="Malik S.B."/>
            <person name="Maier U.G."/>
            <person name="McRose D."/>
            <person name="Mock T."/>
            <person name="Neilson J.A."/>
            <person name="Onodera N.T."/>
            <person name="Poole A.M."/>
            <person name="Pritham E.J."/>
            <person name="Richards T.A."/>
            <person name="Rocap G."/>
            <person name="Roy S.W."/>
            <person name="Sarai C."/>
            <person name="Schaack S."/>
            <person name="Shirato S."/>
            <person name="Slamovits C.H."/>
            <person name="Spencer D.F."/>
            <person name="Suzuki S."/>
            <person name="Worden A.Z."/>
            <person name="Zauner S."/>
            <person name="Barry K."/>
            <person name="Bell C."/>
            <person name="Bharti A.K."/>
            <person name="Crow J.A."/>
            <person name="Grimwood J."/>
            <person name="Kramer R."/>
            <person name="Lindquist E."/>
            <person name="Lucas S."/>
            <person name="Salamov A."/>
            <person name="McFadden G.I."/>
            <person name="Lane C.E."/>
            <person name="Keeling P.J."/>
            <person name="Gray M.W."/>
            <person name="Grigoriev I.V."/>
            <person name="Archibald J.M."/>
        </authorList>
    </citation>
    <scope>NUCLEOTIDE SEQUENCE</scope>
    <source>
        <strain evidence="2 4">CCMP2712</strain>
    </source>
</reference>
<dbReference type="OMA" id="EPKFTHR"/>
<feature type="non-terminal residue" evidence="2">
    <location>
        <position position="156"/>
    </location>
</feature>
<organism evidence="2">
    <name type="scientific">Guillardia theta (strain CCMP2712)</name>
    <name type="common">Cryptophyte</name>
    <dbReference type="NCBI Taxonomy" id="905079"/>
    <lineage>
        <taxon>Eukaryota</taxon>
        <taxon>Cryptophyceae</taxon>
        <taxon>Pyrenomonadales</taxon>
        <taxon>Geminigeraceae</taxon>
        <taxon>Guillardia</taxon>
    </lineage>
</organism>
<dbReference type="KEGG" id="gtt:GUITHDRAFT_40834"/>
<dbReference type="GeneID" id="17294360"/>
<protein>
    <recommendedName>
        <fullName evidence="1">Protein kinase domain-containing protein</fullName>
    </recommendedName>
</protein>
<dbReference type="GO" id="GO:0005737">
    <property type="term" value="C:cytoplasm"/>
    <property type="evidence" value="ECO:0007669"/>
    <property type="project" value="TreeGrafter"/>
</dbReference>
<dbReference type="PANTHER" id="PTHR24348">
    <property type="entry name" value="SERINE/THREONINE-PROTEIN KINASE UNC-51-RELATED"/>
    <property type="match status" value="1"/>
</dbReference>
<dbReference type="InterPro" id="IPR045269">
    <property type="entry name" value="Atg1-like"/>
</dbReference>
<dbReference type="STRING" id="905079.L1IMX5"/>
<dbReference type="OrthoDB" id="544350at2759"/>
<feature type="non-terminal residue" evidence="2">
    <location>
        <position position="1"/>
    </location>
</feature>